<evidence type="ECO:0000313" key="2">
    <source>
        <dbReference type="EMBL" id="ABM20304.1"/>
    </source>
</evidence>
<feature type="domain" description="ChrR-like cupin" evidence="1">
    <location>
        <begin position="120"/>
        <end position="220"/>
    </location>
</feature>
<dbReference type="KEGG" id="maq:Maqu_3233"/>
<sequence>MTIRINADFSQRIVVQPGDYHWVESPMPGVQRMMLDRVGGETARATSIVRYEPFSEFSPHIHSGGEEFFVLEGVFSDEHQCYGKGSYVRNPIGSSHTPKIGKEGATIFVKLQQFDEKDTEQKVIDTQTQPWFQGLVGGLKVMPLHEFESEHVALVKWAPNTQFTAHQHWGGEEIFVLEGTFHDEHGRYPKGSWLRSPHLSRHSPFTKEEGALIYVKTGHL</sequence>
<dbReference type="AlphaFoldDB" id="A1U5N5"/>
<dbReference type="eggNOG" id="COG3806">
    <property type="taxonomic scope" value="Bacteria"/>
</dbReference>
<dbReference type="SUPFAM" id="SSF51182">
    <property type="entry name" value="RmlC-like cupins"/>
    <property type="match status" value="2"/>
</dbReference>
<protein>
    <submittedName>
        <fullName evidence="2">Anti-ECFsigma factor, ChrR</fullName>
    </submittedName>
</protein>
<dbReference type="DNASU" id="4654039"/>
<evidence type="ECO:0000259" key="1">
    <source>
        <dbReference type="Pfam" id="PF12973"/>
    </source>
</evidence>
<feature type="domain" description="ChrR-like cupin" evidence="1">
    <location>
        <begin position="11"/>
        <end position="114"/>
    </location>
</feature>
<accession>A1U5N5</accession>
<proteinExistence type="predicted"/>
<dbReference type="CDD" id="cd20303">
    <property type="entry name" value="cupin_ChrR_1"/>
    <property type="match status" value="2"/>
</dbReference>
<dbReference type="InterPro" id="IPR011051">
    <property type="entry name" value="RmlC_Cupin_sf"/>
</dbReference>
<name>A1U5N5_MARN8</name>
<dbReference type="RefSeq" id="WP_011786658.1">
    <property type="nucleotide sequence ID" value="NC_008740.1"/>
</dbReference>
<organism evidence="2 3">
    <name type="scientific">Marinobacter nauticus (strain ATCC 700491 / DSM 11845 / VT8)</name>
    <name type="common">Marinobacter aquaeolei</name>
    <dbReference type="NCBI Taxonomy" id="351348"/>
    <lineage>
        <taxon>Bacteria</taxon>
        <taxon>Pseudomonadati</taxon>
        <taxon>Pseudomonadota</taxon>
        <taxon>Gammaproteobacteria</taxon>
        <taxon>Pseudomonadales</taxon>
        <taxon>Marinobacteraceae</taxon>
        <taxon>Marinobacter</taxon>
    </lineage>
</organism>
<dbReference type="OrthoDB" id="9801227at2"/>
<dbReference type="InterPro" id="IPR025979">
    <property type="entry name" value="ChrR-like_cupin_dom"/>
</dbReference>
<evidence type="ECO:0000313" key="3">
    <source>
        <dbReference type="Proteomes" id="UP000000998"/>
    </source>
</evidence>
<dbReference type="Proteomes" id="UP000000998">
    <property type="component" value="Chromosome"/>
</dbReference>
<dbReference type="Pfam" id="PF12973">
    <property type="entry name" value="Cupin_7"/>
    <property type="match status" value="2"/>
</dbReference>
<reference evidence="3" key="1">
    <citation type="journal article" date="2011" name="Appl. Environ. Microbiol.">
        <title>Genomic potential of Marinobacter aquaeolei, a biogeochemical 'opportunitroph'.</title>
        <authorList>
            <person name="Singer E."/>
            <person name="Webb E.A."/>
            <person name="Nelson W.C."/>
            <person name="Heidelberg J.F."/>
            <person name="Ivanova N."/>
            <person name="Pati A."/>
            <person name="Edwards K.J."/>
        </authorList>
    </citation>
    <scope>NUCLEOTIDE SEQUENCE [LARGE SCALE GENOMIC DNA]</scope>
    <source>
        <strain evidence="3">ATCC 700491 / DSM 11845 / VT8</strain>
    </source>
</reference>
<dbReference type="HOGENOM" id="CLU_111523_0_0_6"/>
<dbReference type="EMBL" id="CP000514">
    <property type="protein sequence ID" value="ABM20304.1"/>
    <property type="molecule type" value="Genomic_DNA"/>
</dbReference>
<gene>
    <name evidence="2" type="ordered locus">Maqu_3233</name>
</gene>
<dbReference type="STRING" id="351348.Maqu_3233"/>
<dbReference type="InterPro" id="IPR014710">
    <property type="entry name" value="RmlC-like_jellyroll"/>
</dbReference>
<dbReference type="Gene3D" id="2.60.120.10">
    <property type="entry name" value="Jelly Rolls"/>
    <property type="match status" value="1"/>
</dbReference>